<dbReference type="GO" id="GO:0030286">
    <property type="term" value="C:dynein complex"/>
    <property type="evidence" value="ECO:0007669"/>
    <property type="project" value="InterPro"/>
</dbReference>
<dbReference type="InterPro" id="IPR037177">
    <property type="entry name" value="DLC_sf"/>
</dbReference>
<organism evidence="1 4">
    <name type="scientific">Adineta steineri</name>
    <dbReference type="NCBI Taxonomy" id="433720"/>
    <lineage>
        <taxon>Eukaryota</taxon>
        <taxon>Metazoa</taxon>
        <taxon>Spiralia</taxon>
        <taxon>Gnathifera</taxon>
        <taxon>Rotifera</taxon>
        <taxon>Eurotatoria</taxon>
        <taxon>Bdelloidea</taxon>
        <taxon>Adinetida</taxon>
        <taxon>Adinetidae</taxon>
        <taxon>Adineta</taxon>
    </lineage>
</organism>
<evidence type="ECO:0000313" key="2">
    <source>
        <dbReference type="EMBL" id="CAF1633158.1"/>
    </source>
</evidence>
<gene>
    <name evidence="1" type="ORF">BJG266_LOCUS40961</name>
    <name evidence="2" type="ORF">QVE165_LOCUS57834</name>
</gene>
<dbReference type="EMBL" id="CAJNOM010002472">
    <property type="protein sequence ID" value="CAF1633158.1"/>
    <property type="molecule type" value="Genomic_DNA"/>
</dbReference>
<dbReference type="OrthoDB" id="9972171at2759"/>
<dbReference type="GO" id="GO:0007017">
    <property type="term" value="P:microtubule-based process"/>
    <property type="evidence" value="ECO:0007669"/>
    <property type="project" value="InterPro"/>
</dbReference>
<comment type="caution">
    <text evidence="1">The sequence shown here is derived from an EMBL/GenBank/DDBJ whole genome shotgun (WGS) entry which is preliminary data.</text>
</comment>
<protein>
    <submittedName>
        <fullName evidence="1">Uncharacterized protein</fullName>
    </submittedName>
</protein>
<evidence type="ECO:0000313" key="3">
    <source>
        <dbReference type="Proteomes" id="UP000663832"/>
    </source>
</evidence>
<keyword evidence="3" id="KW-1185">Reference proteome</keyword>
<proteinExistence type="predicted"/>
<sequence>MTRWIIEQQMTGITDTMRINILSTISTSIDIHGTSSMYKIAEELKTWLNGTYEKYWTVVIGDPNRFVSCGTISESKYLCIKESRLGWRIQMYKQLG</sequence>
<dbReference type="EMBL" id="CAJNOI010002152">
    <property type="protein sequence ID" value="CAF1460717.1"/>
    <property type="molecule type" value="Genomic_DNA"/>
</dbReference>
<accession>A0A815QAV7</accession>
<reference evidence="1" key="1">
    <citation type="submission" date="2021-02" db="EMBL/GenBank/DDBJ databases">
        <authorList>
            <person name="Nowell W R."/>
        </authorList>
    </citation>
    <scope>NUCLEOTIDE SEQUENCE</scope>
</reference>
<dbReference type="SUPFAM" id="SSF54648">
    <property type="entry name" value="DLC"/>
    <property type="match status" value="1"/>
</dbReference>
<dbReference type="Proteomes" id="UP000663877">
    <property type="component" value="Unassembled WGS sequence"/>
</dbReference>
<dbReference type="Gene3D" id="3.30.740.10">
    <property type="entry name" value="Protein Inhibitor Of Neuronal Nitric Oxide Synthase"/>
    <property type="match status" value="1"/>
</dbReference>
<dbReference type="AlphaFoldDB" id="A0A815QAV7"/>
<evidence type="ECO:0000313" key="1">
    <source>
        <dbReference type="EMBL" id="CAF1460717.1"/>
    </source>
</evidence>
<evidence type="ECO:0000313" key="4">
    <source>
        <dbReference type="Proteomes" id="UP000663877"/>
    </source>
</evidence>
<dbReference type="Proteomes" id="UP000663832">
    <property type="component" value="Unassembled WGS sequence"/>
</dbReference>
<name>A0A815QAV7_9BILA</name>